<evidence type="ECO:0000313" key="1">
    <source>
        <dbReference type="EMBL" id="EST52215.1"/>
    </source>
</evidence>
<dbReference type="EMBL" id="AYJU01000018">
    <property type="protein sequence ID" value="EST52215.1"/>
    <property type="molecule type" value="Genomic_DNA"/>
</dbReference>
<proteinExistence type="predicted"/>
<name>V6M2V4_9BACL</name>
<sequence length="69" mass="8007">MAILFIRAMFGTTKLLTGNRIEEKEKTPIILLLRVNMNLLLKRKFGMPHTLAKEIRLLESQGSIQEHFL</sequence>
<gene>
    <name evidence="1" type="ORF">T458_26825</name>
</gene>
<dbReference type="HOGENOM" id="CLU_2767782_0_0_9"/>
<organism evidence="1 2">
    <name type="scientific">Brevibacillus panacihumi W25</name>
    <dbReference type="NCBI Taxonomy" id="1408254"/>
    <lineage>
        <taxon>Bacteria</taxon>
        <taxon>Bacillati</taxon>
        <taxon>Bacillota</taxon>
        <taxon>Bacilli</taxon>
        <taxon>Bacillales</taxon>
        <taxon>Paenibacillaceae</taxon>
        <taxon>Brevibacillus</taxon>
    </lineage>
</organism>
<accession>V6M2V4</accession>
<protein>
    <submittedName>
        <fullName evidence="1">Uncharacterized protein</fullName>
    </submittedName>
</protein>
<evidence type="ECO:0000313" key="2">
    <source>
        <dbReference type="Proteomes" id="UP000017973"/>
    </source>
</evidence>
<reference evidence="1 2" key="1">
    <citation type="journal article" date="2014" name="Genome Announc.">
        <title>Draft Genome Sequence of Brevibacillus panacihumi Strain W25, a Halotolerant Hydrocarbon-Degrading Bacterium.</title>
        <authorList>
            <person name="Wang X."/>
            <person name="Jin D."/>
            <person name="Zhou L."/>
            <person name="Wu L."/>
            <person name="An W."/>
            <person name="Chen Y."/>
            <person name="Zhao L."/>
        </authorList>
    </citation>
    <scope>NUCLEOTIDE SEQUENCE [LARGE SCALE GENOMIC DNA]</scope>
    <source>
        <strain evidence="1 2">W25</strain>
    </source>
</reference>
<keyword evidence="2" id="KW-1185">Reference proteome</keyword>
<dbReference type="Proteomes" id="UP000017973">
    <property type="component" value="Unassembled WGS sequence"/>
</dbReference>
<dbReference type="AlphaFoldDB" id="V6M2V4"/>
<comment type="caution">
    <text evidence="1">The sequence shown here is derived from an EMBL/GenBank/DDBJ whole genome shotgun (WGS) entry which is preliminary data.</text>
</comment>